<dbReference type="SUPFAM" id="SSF56672">
    <property type="entry name" value="DNA/RNA polymerases"/>
    <property type="match status" value="1"/>
</dbReference>
<feature type="domain" description="Reverse transcriptase" evidence="1">
    <location>
        <begin position="1"/>
        <end position="151"/>
    </location>
</feature>
<sequence>MSGFEAKKETSAVLLDLSKAFDIVPHNVLIKKLQSYYSKGKELLLMETYLTDRYQFVKISEEKSDVLRVLSGVPQGSVLGPFLFVIFVNDLPAFIPDKCILYADDKTLLTSSANSETNCIVKNYMVERSKLWFCVNQLSVNSSKTEEIVFS</sequence>
<dbReference type="GO" id="GO:0071897">
    <property type="term" value="P:DNA biosynthetic process"/>
    <property type="evidence" value="ECO:0007669"/>
    <property type="project" value="UniProtKB-ARBA"/>
</dbReference>
<dbReference type="PROSITE" id="PS50878">
    <property type="entry name" value="RT_POL"/>
    <property type="match status" value="1"/>
</dbReference>
<name>A0A1B6J5X4_9HEMI</name>
<dbReference type="EMBL" id="GECU01013128">
    <property type="protein sequence ID" value="JAS94578.1"/>
    <property type="molecule type" value="Transcribed_RNA"/>
</dbReference>
<dbReference type="PANTHER" id="PTHR33332">
    <property type="entry name" value="REVERSE TRANSCRIPTASE DOMAIN-CONTAINING PROTEIN"/>
    <property type="match status" value="1"/>
</dbReference>
<dbReference type="Pfam" id="PF00078">
    <property type="entry name" value="RVT_1"/>
    <property type="match status" value="1"/>
</dbReference>
<dbReference type="AlphaFoldDB" id="A0A1B6J5X4"/>
<dbReference type="InterPro" id="IPR043502">
    <property type="entry name" value="DNA/RNA_pol_sf"/>
</dbReference>
<dbReference type="InterPro" id="IPR000477">
    <property type="entry name" value="RT_dom"/>
</dbReference>
<gene>
    <name evidence="2" type="ORF">g.48529</name>
</gene>
<protein>
    <recommendedName>
        <fullName evidence="1">Reverse transcriptase domain-containing protein</fullName>
    </recommendedName>
</protein>
<evidence type="ECO:0000259" key="1">
    <source>
        <dbReference type="PROSITE" id="PS50878"/>
    </source>
</evidence>
<proteinExistence type="predicted"/>
<organism evidence="2">
    <name type="scientific">Homalodisca liturata</name>
    <dbReference type="NCBI Taxonomy" id="320908"/>
    <lineage>
        <taxon>Eukaryota</taxon>
        <taxon>Metazoa</taxon>
        <taxon>Ecdysozoa</taxon>
        <taxon>Arthropoda</taxon>
        <taxon>Hexapoda</taxon>
        <taxon>Insecta</taxon>
        <taxon>Pterygota</taxon>
        <taxon>Neoptera</taxon>
        <taxon>Paraneoptera</taxon>
        <taxon>Hemiptera</taxon>
        <taxon>Auchenorrhyncha</taxon>
        <taxon>Membracoidea</taxon>
        <taxon>Cicadellidae</taxon>
        <taxon>Cicadellinae</taxon>
        <taxon>Proconiini</taxon>
        <taxon>Homalodisca</taxon>
    </lineage>
</organism>
<evidence type="ECO:0000313" key="2">
    <source>
        <dbReference type="EMBL" id="JAS94578.1"/>
    </source>
</evidence>
<reference evidence="2" key="1">
    <citation type="submission" date="2015-11" db="EMBL/GenBank/DDBJ databases">
        <title>De novo transcriptome assembly of four potential Pierce s Disease insect vectors from Arizona vineyards.</title>
        <authorList>
            <person name="Tassone E.E."/>
        </authorList>
    </citation>
    <scope>NUCLEOTIDE SEQUENCE</scope>
</reference>
<accession>A0A1B6J5X4</accession>